<keyword evidence="7" id="KW-1185">Reference proteome</keyword>
<feature type="transmembrane region" description="Helical" evidence="3">
    <location>
        <begin position="159"/>
        <end position="181"/>
    </location>
</feature>
<feature type="domain" description="OmpR/PhoB-type" evidence="5">
    <location>
        <begin position="189"/>
        <end position="286"/>
    </location>
</feature>
<feature type="chain" id="PRO_5026019423" evidence="4">
    <location>
        <begin position="25"/>
        <end position="287"/>
    </location>
</feature>
<keyword evidence="3" id="KW-0812">Transmembrane</keyword>
<evidence type="ECO:0000313" key="7">
    <source>
        <dbReference type="Proteomes" id="UP000505306"/>
    </source>
</evidence>
<reference evidence="6 7" key="1">
    <citation type="submission" date="2020-02" db="EMBL/GenBank/DDBJ databases">
        <title>Complete genome sequence of Flavobacteriaceae bacterium.</title>
        <authorList>
            <person name="Kim S.-J."/>
            <person name="Kim Y.-S."/>
            <person name="Kim K.-H."/>
        </authorList>
    </citation>
    <scope>NUCLEOTIDE SEQUENCE [LARGE SCALE GENOMIC DNA]</scope>
    <source>
        <strain evidence="6 7">RR4-40</strain>
    </source>
</reference>
<evidence type="ECO:0000256" key="4">
    <source>
        <dbReference type="SAM" id="SignalP"/>
    </source>
</evidence>
<accession>A0A6G6GIQ2</accession>
<dbReference type="GO" id="GO:0000160">
    <property type="term" value="P:phosphorelay signal transduction system"/>
    <property type="evidence" value="ECO:0007669"/>
    <property type="project" value="InterPro"/>
</dbReference>
<keyword evidence="1 2" id="KW-0238">DNA-binding</keyword>
<gene>
    <name evidence="6" type="ORF">G5B37_02235</name>
</gene>
<protein>
    <submittedName>
        <fullName evidence="6">Winged helix-turn-helix transcriptional regulator</fullName>
    </submittedName>
</protein>
<dbReference type="GO" id="GO:0003677">
    <property type="term" value="F:DNA binding"/>
    <property type="evidence" value="ECO:0007669"/>
    <property type="project" value="UniProtKB-UniRule"/>
</dbReference>
<dbReference type="Proteomes" id="UP000505306">
    <property type="component" value="Chromosome"/>
</dbReference>
<dbReference type="Gene3D" id="1.10.10.10">
    <property type="entry name" value="Winged helix-like DNA-binding domain superfamily/Winged helix DNA-binding domain"/>
    <property type="match status" value="1"/>
</dbReference>
<dbReference type="InterPro" id="IPR036388">
    <property type="entry name" value="WH-like_DNA-bd_sf"/>
</dbReference>
<sequence length="287" mass="32322">MKRIQLHMLAIVSCLTMGIFISCSQNTDEIDFSERAKVAIRAVGNDVLLSQQDTTSLVMPVVLIAPNIYELSFENPLAFDPGSLNASVTTYFAKANLPPNYRVEVLQCGDEDVAHSFEMQANMDNTIMPCGGRILPEACYVIRVKFTEQLSKESENATLFYILIFLVLAFLAFVFYSKYYVYQSGTDRQHGTSLGSFTFYPDQNKLVKEAQEIPLSKKECELLEIFIAAPNQVIKREELTKKVWEDNGVIVGRSLDTYISKLRKKLQEDGTIKITNVHGVGYKLEVA</sequence>
<dbReference type="SUPFAM" id="SSF46894">
    <property type="entry name" value="C-terminal effector domain of the bipartite response regulators"/>
    <property type="match status" value="1"/>
</dbReference>
<evidence type="ECO:0000256" key="2">
    <source>
        <dbReference type="PROSITE-ProRule" id="PRU01091"/>
    </source>
</evidence>
<keyword evidence="3" id="KW-1133">Transmembrane helix</keyword>
<keyword evidence="3" id="KW-0472">Membrane</keyword>
<dbReference type="AlphaFoldDB" id="A0A6G6GIQ2"/>
<feature type="DNA-binding region" description="OmpR/PhoB-type" evidence="2">
    <location>
        <begin position="189"/>
        <end position="286"/>
    </location>
</feature>
<dbReference type="PROSITE" id="PS51257">
    <property type="entry name" value="PROKAR_LIPOPROTEIN"/>
    <property type="match status" value="1"/>
</dbReference>
<dbReference type="PROSITE" id="PS51755">
    <property type="entry name" value="OMPR_PHOB"/>
    <property type="match status" value="1"/>
</dbReference>
<dbReference type="Pfam" id="PF00486">
    <property type="entry name" value="Trans_reg_C"/>
    <property type="match status" value="1"/>
</dbReference>
<dbReference type="KEGG" id="mgel:G5B37_02235"/>
<evidence type="ECO:0000313" key="6">
    <source>
        <dbReference type="EMBL" id="QIE58422.1"/>
    </source>
</evidence>
<proteinExistence type="predicted"/>
<evidence type="ECO:0000259" key="5">
    <source>
        <dbReference type="PROSITE" id="PS51755"/>
    </source>
</evidence>
<dbReference type="SMART" id="SM00862">
    <property type="entry name" value="Trans_reg_C"/>
    <property type="match status" value="1"/>
</dbReference>
<dbReference type="InterPro" id="IPR016032">
    <property type="entry name" value="Sig_transdc_resp-reg_C-effctor"/>
</dbReference>
<keyword evidence="4" id="KW-0732">Signal</keyword>
<dbReference type="GO" id="GO:0006355">
    <property type="term" value="P:regulation of DNA-templated transcription"/>
    <property type="evidence" value="ECO:0007669"/>
    <property type="project" value="InterPro"/>
</dbReference>
<dbReference type="RefSeq" id="WP_164678428.1">
    <property type="nucleotide sequence ID" value="NZ_CP049057.1"/>
</dbReference>
<evidence type="ECO:0000256" key="3">
    <source>
        <dbReference type="SAM" id="Phobius"/>
    </source>
</evidence>
<dbReference type="CDD" id="cd00383">
    <property type="entry name" value="trans_reg_C"/>
    <property type="match status" value="1"/>
</dbReference>
<dbReference type="InterPro" id="IPR001867">
    <property type="entry name" value="OmpR/PhoB-type_DNA-bd"/>
</dbReference>
<dbReference type="EMBL" id="CP049057">
    <property type="protein sequence ID" value="QIE58422.1"/>
    <property type="molecule type" value="Genomic_DNA"/>
</dbReference>
<organism evidence="6 7">
    <name type="scientific">Rasiella rasia</name>
    <dbReference type="NCBI Taxonomy" id="2744027"/>
    <lineage>
        <taxon>Bacteria</taxon>
        <taxon>Pseudomonadati</taxon>
        <taxon>Bacteroidota</taxon>
        <taxon>Flavobacteriia</taxon>
        <taxon>Flavobacteriales</taxon>
        <taxon>Flavobacteriaceae</taxon>
        <taxon>Rasiella</taxon>
    </lineage>
</organism>
<name>A0A6G6GIQ2_9FLAO</name>
<feature type="signal peptide" evidence="4">
    <location>
        <begin position="1"/>
        <end position="24"/>
    </location>
</feature>
<evidence type="ECO:0000256" key="1">
    <source>
        <dbReference type="ARBA" id="ARBA00023125"/>
    </source>
</evidence>